<dbReference type="Gene3D" id="1.20.1510.10">
    <property type="entry name" value="Cation efflux protein transmembrane domain"/>
    <property type="match status" value="1"/>
</dbReference>
<evidence type="ECO:0000256" key="1">
    <source>
        <dbReference type="ARBA" id="ARBA00004141"/>
    </source>
</evidence>
<feature type="transmembrane region" description="Helical" evidence="8">
    <location>
        <begin position="104"/>
        <end position="122"/>
    </location>
</feature>
<evidence type="ECO:0000313" key="11">
    <source>
        <dbReference type="Proteomes" id="UP001153461"/>
    </source>
</evidence>
<evidence type="ECO:0000256" key="6">
    <source>
        <dbReference type="ARBA" id="ARBA00023065"/>
    </source>
</evidence>
<keyword evidence="7 8" id="KW-0472">Membrane</keyword>
<dbReference type="GO" id="GO:0005739">
    <property type="term" value="C:mitochondrion"/>
    <property type="evidence" value="ECO:0007669"/>
    <property type="project" value="UniProtKB-ARBA"/>
</dbReference>
<dbReference type="GO" id="GO:0030003">
    <property type="term" value="P:intracellular monoatomic cation homeostasis"/>
    <property type="evidence" value="ECO:0007669"/>
    <property type="project" value="UniProtKB-ARBA"/>
</dbReference>
<evidence type="ECO:0000256" key="7">
    <source>
        <dbReference type="ARBA" id="ARBA00023136"/>
    </source>
</evidence>
<feature type="domain" description="Cation efflux protein transmembrane" evidence="9">
    <location>
        <begin position="38"/>
        <end position="242"/>
    </location>
</feature>
<evidence type="ECO:0000259" key="9">
    <source>
        <dbReference type="Pfam" id="PF01545"/>
    </source>
</evidence>
<comment type="caution">
    <text evidence="10">The sequence shown here is derived from an EMBL/GenBank/DDBJ whole genome shotgun (WGS) entry which is preliminary data.</text>
</comment>
<feature type="transmembrane region" description="Helical" evidence="8">
    <location>
        <begin position="69"/>
        <end position="88"/>
    </location>
</feature>
<keyword evidence="4 8" id="KW-0812">Transmembrane</keyword>
<dbReference type="InterPro" id="IPR027469">
    <property type="entry name" value="Cation_efflux_TMD_sf"/>
</dbReference>
<dbReference type="NCBIfam" id="TIGR01297">
    <property type="entry name" value="CDF"/>
    <property type="match status" value="1"/>
</dbReference>
<accession>A0A9W4MMI2</accession>
<dbReference type="Proteomes" id="UP001153461">
    <property type="component" value="Unassembled WGS sequence"/>
</dbReference>
<dbReference type="EMBL" id="CAJVNV010000082">
    <property type="protein sequence ID" value="CAG8026269.1"/>
    <property type="molecule type" value="Genomic_DNA"/>
</dbReference>
<name>A0A9W4MMI2_PENNA</name>
<dbReference type="Pfam" id="PF01545">
    <property type="entry name" value="Cation_efflux"/>
    <property type="match status" value="1"/>
</dbReference>
<evidence type="ECO:0000256" key="3">
    <source>
        <dbReference type="ARBA" id="ARBA00022448"/>
    </source>
</evidence>
<dbReference type="InterPro" id="IPR050291">
    <property type="entry name" value="CDF_Transporter"/>
</dbReference>
<proteinExistence type="inferred from homology"/>
<dbReference type="PANTHER" id="PTHR43840:SF15">
    <property type="entry name" value="MITOCHONDRIAL METAL TRANSPORTER 1-RELATED"/>
    <property type="match status" value="1"/>
</dbReference>
<dbReference type="PANTHER" id="PTHR43840">
    <property type="entry name" value="MITOCHONDRIAL METAL TRANSPORTER 1-RELATED"/>
    <property type="match status" value="1"/>
</dbReference>
<comment type="similarity">
    <text evidence="2">Belongs to the cation diffusion facilitator (CDF) transporter (TC 2.A.4) family. SLC30A subfamily.</text>
</comment>
<organism evidence="10 11">
    <name type="scientific">Penicillium nalgiovense</name>
    <dbReference type="NCBI Taxonomy" id="60175"/>
    <lineage>
        <taxon>Eukaryota</taxon>
        <taxon>Fungi</taxon>
        <taxon>Dikarya</taxon>
        <taxon>Ascomycota</taxon>
        <taxon>Pezizomycotina</taxon>
        <taxon>Eurotiomycetes</taxon>
        <taxon>Eurotiomycetidae</taxon>
        <taxon>Eurotiales</taxon>
        <taxon>Aspergillaceae</taxon>
        <taxon>Penicillium</taxon>
    </lineage>
</organism>
<dbReference type="FunFam" id="1.20.1510.10:FF:000013">
    <property type="entry name" value="Cation efflux family protein"/>
    <property type="match status" value="1"/>
</dbReference>
<gene>
    <name evidence="10" type="ORF">PNAL_LOCUS2592</name>
</gene>
<feature type="transmembrane region" description="Helical" evidence="8">
    <location>
        <begin position="35"/>
        <end position="57"/>
    </location>
</feature>
<keyword evidence="3" id="KW-0813">Transport</keyword>
<evidence type="ECO:0000256" key="8">
    <source>
        <dbReference type="SAM" id="Phobius"/>
    </source>
</evidence>
<dbReference type="GO" id="GO:0008324">
    <property type="term" value="F:monoatomic cation transmembrane transporter activity"/>
    <property type="evidence" value="ECO:0007669"/>
    <property type="project" value="InterPro"/>
</dbReference>
<protein>
    <recommendedName>
        <fullName evidence="9">Cation efflux protein transmembrane domain-containing protein</fullName>
    </recommendedName>
</protein>
<dbReference type="GO" id="GO:0016020">
    <property type="term" value="C:membrane"/>
    <property type="evidence" value="ECO:0007669"/>
    <property type="project" value="UniProtKB-SubCell"/>
</dbReference>
<dbReference type="AlphaFoldDB" id="A0A9W4MMI2"/>
<evidence type="ECO:0000256" key="2">
    <source>
        <dbReference type="ARBA" id="ARBA00008873"/>
    </source>
</evidence>
<reference evidence="10" key="1">
    <citation type="submission" date="2021-07" db="EMBL/GenBank/DDBJ databases">
        <authorList>
            <person name="Branca A.L. A."/>
        </authorList>
    </citation>
    <scope>NUCLEOTIDE SEQUENCE</scope>
</reference>
<dbReference type="OrthoDB" id="435980at2759"/>
<dbReference type="InterPro" id="IPR058533">
    <property type="entry name" value="Cation_efflux_TM"/>
</dbReference>
<evidence type="ECO:0000256" key="5">
    <source>
        <dbReference type="ARBA" id="ARBA00022989"/>
    </source>
</evidence>
<dbReference type="SUPFAM" id="SSF161111">
    <property type="entry name" value="Cation efflux protein transmembrane domain-like"/>
    <property type="match status" value="1"/>
</dbReference>
<sequence length="341" mass="36682">MDEKCSSQSDPPYTHDEARKWTLDSNNHSDAGTRIAQIGLAANMTMAIGKLIGGYILHSQALVADAYHGFMDSVLDALTLVTITWSLWPASRRFPNGYGKIENIGAFVVSGLLLLGGILTCLESSKVLLSEIRARQDWQTHGTQASGTNLNAAWLAAGSIIVKEWLYRATNKVAIEQGSSVLSSHAIHHRIDSLTSFVALIAIGGGRLFRDIFWIDAAGGLLISLMVIHAGWSNLLNSFLELADITIDSDVTSSISEAAANSLISMAGSDIVKIRTVHGIKSGRNYLIDLELAVPGAWPVSRIYQIEGIVRGAIGSVTSNVKQVKVRFVPLEDNELGSQAS</sequence>
<dbReference type="GO" id="GO:0098771">
    <property type="term" value="P:inorganic ion homeostasis"/>
    <property type="evidence" value="ECO:0007669"/>
    <property type="project" value="UniProtKB-ARBA"/>
</dbReference>
<dbReference type="InterPro" id="IPR002524">
    <property type="entry name" value="Cation_efflux"/>
</dbReference>
<keyword evidence="5 8" id="KW-1133">Transmembrane helix</keyword>
<comment type="subcellular location">
    <subcellularLocation>
        <location evidence="1">Membrane</location>
        <topology evidence="1">Multi-pass membrane protein</topology>
    </subcellularLocation>
</comment>
<feature type="transmembrane region" description="Helical" evidence="8">
    <location>
        <begin position="212"/>
        <end position="232"/>
    </location>
</feature>
<evidence type="ECO:0000256" key="4">
    <source>
        <dbReference type="ARBA" id="ARBA00022692"/>
    </source>
</evidence>
<evidence type="ECO:0000313" key="10">
    <source>
        <dbReference type="EMBL" id="CAG8026269.1"/>
    </source>
</evidence>
<keyword evidence="6" id="KW-0406">Ion transport</keyword>